<evidence type="ECO:0000313" key="2">
    <source>
        <dbReference type="Proteomes" id="UP000005940"/>
    </source>
</evidence>
<dbReference type="AlphaFoldDB" id="I2N079"/>
<organism evidence="1 2">
    <name type="scientific">Streptomyces tsukubensis (strain DSM 42081 / NBRC 108919 / NRRL 18488 / 9993)</name>
    <dbReference type="NCBI Taxonomy" id="1114943"/>
    <lineage>
        <taxon>Bacteria</taxon>
        <taxon>Bacillati</taxon>
        <taxon>Actinomycetota</taxon>
        <taxon>Actinomycetes</taxon>
        <taxon>Kitasatosporales</taxon>
        <taxon>Streptomycetaceae</taxon>
        <taxon>Streptomyces</taxon>
    </lineage>
</organism>
<sequence>MRIIATIRGIKSAFFAPRPPRTERAEPLTRAQILALLDELPISEWRYDWDPDSLHLGPMAQDWWAAYGYGRRNTVIEPVDAQGVLIAAVQELSRRVRQLEERQAAGAKLPEPHPGSDVPATDRPAGTTLTEAHGG</sequence>
<proteinExistence type="predicted"/>
<evidence type="ECO:0008006" key="3">
    <source>
        <dbReference type="Google" id="ProtNLM"/>
    </source>
</evidence>
<name>I2N079_STRT9</name>
<dbReference type="EMBL" id="CP029159">
    <property type="protein sequence ID" value="QKM69262.1"/>
    <property type="molecule type" value="Genomic_DNA"/>
</dbReference>
<evidence type="ECO:0000313" key="1">
    <source>
        <dbReference type="EMBL" id="QKM69262.1"/>
    </source>
</evidence>
<dbReference type="RefSeq" id="WP_006348683.1">
    <property type="nucleotide sequence ID" value="NZ_CP029159.1"/>
</dbReference>
<protein>
    <recommendedName>
        <fullName evidence="3">Peptidase S74 domain-containing protein</fullName>
    </recommendedName>
</protein>
<gene>
    <name evidence="1" type="ORF">STSU_020930</name>
</gene>
<keyword evidence="2" id="KW-1185">Reference proteome</keyword>
<dbReference type="Proteomes" id="UP000005940">
    <property type="component" value="Chromosome"/>
</dbReference>
<accession>I2N079</accession>
<reference evidence="1 2" key="1">
    <citation type="journal article" date="2012" name="J. Bacteriol.">
        <title>Draft genome of Streptomyces tsukubaensis NRRL 18488, the producer of the clinically important immunosuppressant tacrolimus (FK506).</title>
        <authorList>
            <person name="Barreiro C."/>
            <person name="Prieto C."/>
            <person name="Sola-Landa A."/>
            <person name="Solera E."/>
            <person name="Martinez-Castro M."/>
            <person name="Perez-Redondo R."/>
            <person name="Garcia-Estrada C."/>
            <person name="Aparicio J.F."/>
            <person name="Fernandez-Martinez L.T."/>
            <person name="Santos-Aberturas J."/>
            <person name="Salehi-Najafabadi Z."/>
            <person name="Rodriguez-Garcia A."/>
            <person name="Tauch A."/>
            <person name="Martin J.F."/>
        </authorList>
    </citation>
    <scope>NUCLEOTIDE SEQUENCE [LARGE SCALE GENOMIC DNA]</scope>
    <source>
        <strain evidence="2">DSM 42081 / NBRC 108919 / NRRL 18488 / 9993</strain>
    </source>
</reference>